<evidence type="ECO:0000256" key="1">
    <source>
        <dbReference type="SAM" id="Coils"/>
    </source>
</evidence>
<sequence>MNNKSIIQILAFLAALAVIYVAILNVASSVTLQVWGPGVDEVSGVVTHATKNVNIALFTFVTFGIGLFVGIALFMPFYSAQEDKLNAYRRELEKSSVKTDASTSEVKVLQAKIEVLEKALKDALNG</sequence>
<feature type="transmembrane region" description="Helical" evidence="2">
    <location>
        <begin position="12"/>
        <end position="35"/>
    </location>
</feature>
<organism evidence="3 4">
    <name type="scientific">Candidatus Scatousia excrementipullorum</name>
    <dbReference type="NCBI Taxonomy" id="2840936"/>
    <lineage>
        <taxon>Bacteria</taxon>
        <taxon>Candidatus Scatousia</taxon>
    </lineage>
</organism>
<evidence type="ECO:0000256" key="2">
    <source>
        <dbReference type="SAM" id="Phobius"/>
    </source>
</evidence>
<evidence type="ECO:0000313" key="3">
    <source>
        <dbReference type="EMBL" id="MBO8430044.1"/>
    </source>
</evidence>
<dbReference type="AlphaFoldDB" id="A0A9D9DLR1"/>
<gene>
    <name evidence="3" type="ORF">IAC76_01520</name>
</gene>
<proteinExistence type="predicted"/>
<dbReference type="Proteomes" id="UP000823632">
    <property type="component" value="Unassembled WGS sequence"/>
</dbReference>
<protein>
    <recommendedName>
        <fullName evidence="5">Lipopolysaccharide assembly protein A domain-containing protein</fullName>
    </recommendedName>
</protein>
<evidence type="ECO:0000313" key="4">
    <source>
        <dbReference type="Proteomes" id="UP000823632"/>
    </source>
</evidence>
<keyword evidence="2" id="KW-0812">Transmembrane</keyword>
<keyword evidence="2" id="KW-1133">Transmembrane helix</keyword>
<keyword evidence="2" id="KW-0472">Membrane</keyword>
<evidence type="ECO:0008006" key="5">
    <source>
        <dbReference type="Google" id="ProtNLM"/>
    </source>
</evidence>
<reference evidence="3" key="2">
    <citation type="journal article" date="2021" name="PeerJ">
        <title>Extensive microbial diversity within the chicken gut microbiome revealed by metagenomics and culture.</title>
        <authorList>
            <person name="Gilroy R."/>
            <person name="Ravi A."/>
            <person name="Getino M."/>
            <person name="Pursley I."/>
            <person name="Horton D.L."/>
            <person name="Alikhan N.F."/>
            <person name="Baker D."/>
            <person name="Gharbi K."/>
            <person name="Hall N."/>
            <person name="Watson M."/>
            <person name="Adriaenssens E.M."/>
            <person name="Foster-Nyarko E."/>
            <person name="Jarju S."/>
            <person name="Secka A."/>
            <person name="Antonio M."/>
            <person name="Oren A."/>
            <person name="Chaudhuri R.R."/>
            <person name="La Ragione R."/>
            <person name="Hildebrand F."/>
            <person name="Pallen M.J."/>
        </authorList>
    </citation>
    <scope>NUCLEOTIDE SEQUENCE</scope>
    <source>
        <strain evidence="3">10192</strain>
    </source>
</reference>
<feature type="transmembrane region" description="Helical" evidence="2">
    <location>
        <begin position="55"/>
        <end position="80"/>
    </location>
</feature>
<name>A0A9D9DLR1_9BACT</name>
<dbReference type="EMBL" id="JADIND010000033">
    <property type="protein sequence ID" value="MBO8430044.1"/>
    <property type="molecule type" value="Genomic_DNA"/>
</dbReference>
<feature type="coiled-coil region" evidence="1">
    <location>
        <begin position="78"/>
        <end position="126"/>
    </location>
</feature>
<keyword evidence="1" id="KW-0175">Coiled coil</keyword>
<comment type="caution">
    <text evidence="3">The sequence shown here is derived from an EMBL/GenBank/DDBJ whole genome shotgun (WGS) entry which is preliminary data.</text>
</comment>
<accession>A0A9D9DLR1</accession>
<reference evidence="3" key="1">
    <citation type="submission" date="2020-10" db="EMBL/GenBank/DDBJ databases">
        <authorList>
            <person name="Gilroy R."/>
        </authorList>
    </citation>
    <scope>NUCLEOTIDE SEQUENCE</scope>
    <source>
        <strain evidence="3">10192</strain>
    </source>
</reference>